<dbReference type="Ensembl" id="ENSCPBT00000037425.1">
    <property type="protein sequence ID" value="ENSCPBP00000031812.1"/>
    <property type="gene ID" value="ENSCPBG00000022330.1"/>
</dbReference>
<dbReference type="GO" id="GO:0003677">
    <property type="term" value="F:DNA binding"/>
    <property type="evidence" value="ECO:0007669"/>
    <property type="project" value="TreeGrafter"/>
</dbReference>
<organism evidence="2 3">
    <name type="scientific">Chrysemys picta bellii</name>
    <name type="common">Western painted turtle</name>
    <name type="synonym">Emys bellii</name>
    <dbReference type="NCBI Taxonomy" id="8478"/>
    <lineage>
        <taxon>Eukaryota</taxon>
        <taxon>Metazoa</taxon>
        <taxon>Chordata</taxon>
        <taxon>Craniata</taxon>
        <taxon>Vertebrata</taxon>
        <taxon>Euteleostomi</taxon>
        <taxon>Archelosauria</taxon>
        <taxon>Testudinata</taxon>
        <taxon>Testudines</taxon>
        <taxon>Cryptodira</taxon>
        <taxon>Durocryptodira</taxon>
        <taxon>Testudinoidea</taxon>
        <taxon>Emydidae</taxon>
        <taxon>Chrysemys</taxon>
    </lineage>
</organism>
<dbReference type="InterPro" id="IPR050863">
    <property type="entry name" value="CenT-Element_Derived"/>
</dbReference>
<reference evidence="2" key="1">
    <citation type="submission" date="2025-08" db="UniProtKB">
        <authorList>
            <consortium name="Ensembl"/>
        </authorList>
    </citation>
    <scope>IDENTIFICATION</scope>
</reference>
<dbReference type="Pfam" id="PF03184">
    <property type="entry name" value="DDE_1"/>
    <property type="match status" value="1"/>
</dbReference>
<feature type="domain" description="DDE-1" evidence="1">
    <location>
        <begin position="1"/>
        <end position="85"/>
    </location>
</feature>
<dbReference type="PANTHER" id="PTHR19303:SF26">
    <property type="entry name" value="TIGGER TRANSPOSABLE ELEMENT-DERIVED PROTEIN 1"/>
    <property type="match status" value="1"/>
</dbReference>
<proteinExistence type="predicted"/>
<sequence>MLIVDNAPGHPAHLDDFHPNVKVVFLPPNTTSILQPMDQGVIANFKAYYLRRTFAQAVEATDRESGKTLRDFWKSYNIYQAIINIIHDALRPVASLCRMRLPLTFL</sequence>
<dbReference type="InterPro" id="IPR004875">
    <property type="entry name" value="DDE_SF_endonuclease_dom"/>
</dbReference>
<dbReference type="OMA" id="THDSRRN"/>
<evidence type="ECO:0000313" key="2">
    <source>
        <dbReference type="Ensembl" id="ENSCPBP00000031812.1"/>
    </source>
</evidence>
<keyword evidence="3" id="KW-1185">Reference proteome</keyword>
<dbReference type="AlphaFoldDB" id="A0A8C3ICA5"/>
<reference evidence="2" key="2">
    <citation type="submission" date="2025-09" db="UniProtKB">
        <authorList>
            <consortium name="Ensembl"/>
        </authorList>
    </citation>
    <scope>IDENTIFICATION</scope>
</reference>
<dbReference type="Proteomes" id="UP000694380">
    <property type="component" value="Unplaced"/>
</dbReference>
<accession>A0A8C3ICA5</accession>
<dbReference type="GeneTree" id="ENSGT00940000163154"/>
<dbReference type="GO" id="GO:0005634">
    <property type="term" value="C:nucleus"/>
    <property type="evidence" value="ECO:0007669"/>
    <property type="project" value="TreeGrafter"/>
</dbReference>
<name>A0A8C3ICA5_CHRPI</name>
<dbReference type="PANTHER" id="PTHR19303">
    <property type="entry name" value="TRANSPOSON"/>
    <property type="match status" value="1"/>
</dbReference>
<evidence type="ECO:0000259" key="1">
    <source>
        <dbReference type="Pfam" id="PF03184"/>
    </source>
</evidence>
<protein>
    <recommendedName>
        <fullName evidence="1">DDE-1 domain-containing protein</fullName>
    </recommendedName>
</protein>
<evidence type="ECO:0000313" key="3">
    <source>
        <dbReference type="Proteomes" id="UP000694380"/>
    </source>
</evidence>